<dbReference type="RefSeq" id="WP_075126981.1">
    <property type="nucleotide sequence ID" value="NZ_MSIE01000033.1"/>
</dbReference>
<dbReference type="Proteomes" id="UP000185596">
    <property type="component" value="Unassembled WGS sequence"/>
</dbReference>
<protein>
    <recommendedName>
        <fullName evidence="3">Phage tail protein</fullName>
    </recommendedName>
</protein>
<dbReference type="InterPro" id="IPR011747">
    <property type="entry name" value="CHP02241"/>
</dbReference>
<evidence type="ECO:0000313" key="2">
    <source>
        <dbReference type="Proteomes" id="UP000185596"/>
    </source>
</evidence>
<dbReference type="AlphaFoldDB" id="A0A1Q8CNZ7"/>
<dbReference type="Pfam" id="PF06841">
    <property type="entry name" value="Phage_T4_gp19"/>
    <property type="match status" value="1"/>
</dbReference>
<organism evidence="1 2">
    <name type="scientific">Actinophytocola xanthii</name>
    <dbReference type="NCBI Taxonomy" id="1912961"/>
    <lineage>
        <taxon>Bacteria</taxon>
        <taxon>Bacillati</taxon>
        <taxon>Actinomycetota</taxon>
        <taxon>Actinomycetes</taxon>
        <taxon>Pseudonocardiales</taxon>
        <taxon>Pseudonocardiaceae</taxon>
    </lineage>
</organism>
<keyword evidence="2" id="KW-1185">Reference proteome</keyword>
<dbReference type="InterPro" id="IPR010667">
    <property type="entry name" value="Phage_T4_Gp19"/>
</dbReference>
<accession>A0A1Q8CNZ7</accession>
<dbReference type="STRING" id="1912961.BU204_18650"/>
<reference evidence="1 2" key="1">
    <citation type="submission" date="2016-12" db="EMBL/GenBank/DDBJ databases">
        <title>The draft genome sequence of Actinophytocola sp. 11-183.</title>
        <authorList>
            <person name="Wang W."/>
            <person name="Yuan L."/>
        </authorList>
    </citation>
    <scope>NUCLEOTIDE SEQUENCE [LARGE SCALE GENOMIC DNA]</scope>
    <source>
        <strain evidence="1 2">11-183</strain>
    </source>
</reference>
<evidence type="ECO:0000313" key="1">
    <source>
        <dbReference type="EMBL" id="OLF16058.1"/>
    </source>
</evidence>
<name>A0A1Q8CNZ7_9PSEU</name>
<dbReference type="GO" id="GO:0005198">
    <property type="term" value="F:structural molecule activity"/>
    <property type="evidence" value="ECO:0007669"/>
    <property type="project" value="InterPro"/>
</dbReference>
<gene>
    <name evidence="1" type="ORF">BU204_18650</name>
</gene>
<dbReference type="PANTHER" id="PTHR38009">
    <property type="entry name" value="CONSERVED HYPOTHETICAL PHAGE TAIL PROTEIN"/>
    <property type="match status" value="1"/>
</dbReference>
<dbReference type="OrthoDB" id="9799891at2"/>
<sequence length="153" mass="17124">MAGLNAQTKIGSANRFFVKASPGDWDLGSWAKAEGLDVTWEMPDYRAGDAGNARWFFPANTKYSPVKLTRAATKDDTQSVKDFLSKNSFTHEREGWVTIELRDSSDQAVMIWELRAAKPKKWNITSFDAGASQVAVEVLEFDHEGFLDDERTG</sequence>
<dbReference type="PANTHER" id="PTHR38009:SF1">
    <property type="entry name" value="CONSERVED HYPOTHETICAL PHAGE TAIL PROTEIN"/>
    <property type="match status" value="1"/>
</dbReference>
<comment type="caution">
    <text evidence="1">The sequence shown here is derived from an EMBL/GenBank/DDBJ whole genome shotgun (WGS) entry which is preliminary data.</text>
</comment>
<evidence type="ECO:0008006" key="3">
    <source>
        <dbReference type="Google" id="ProtNLM"/>
    </source>
</evidence>
<proteinExistence type="predicted"/>
<dbReference type="EMBL" id="MSIE01000033">
    <property type="protein sequence ID" value="OLF16058.1"/>
    <property type="molecule type" value="Genomic_DNA"/>
</dbReference>